<evidence type="ECO:0000313" key="3">
    <source>
        <dbReference type="Proteomes" id="UP000646827"/>
    </source>
</evidence>
<evidence type="ECO:0000256" key="1">
    <source>
        <dbReference type="SAM" id="MobiDB-lite"/>
    </source>
</evidence>
<feature type="region of interest" description="Disordered" evidence="1">
    <location>
        <begin position="137"/>
        <end position="158"/>
    </location>
</feature>
<comment type="caution">
    <text evidence="2">The sequence shown here is derived from an EMBL/GenBank/DDBJ whole genome shotgun (WGS) entry which is preliminary data.</text>
</comment>
<evidence type="ECO:0008006" key="4">
    <source>
        <dbReference type="Google" id="ProtNLM"/>
    </source>
</evidence>
<accession>A0A8H7SGX8</accession>
<protein>
    <recommendedName>
        <fullName evidence="4">Cyclin N-terminal domain-containing protein</fullName>
    </recommendedName>
</protein>
<dbReference type="EMBL" id="JAEPRB010000003">
    <property type="protein sequence ID" value="KAG2227937.1"/>
    <property type="molecule type" value="Genomic_DNA"/>
</dbReference>
<name>A0A8H7SGX8_9FUNG</name>
<gene>
    <name evidence="2" type="ORF">INT45_011960</name>
</gene>
<dbReference type="Proteomes" id="UP000646827">
    <property type="component" value="Unassembled WGS sequence"/>
</dbReference>
<evidence type="ECO:0000313" key="2">
    <source>
        <dbReference type="EMBL" id="KAG2227937.1"/>
    </source>
</evidence>
<proteinExistence type="predicted"/>
<keyword evidence="3" id="KW-1185">Reference proteome</keyword>
<dbReference type="Gene3D" id="1.10.472.10">
    <property type="entry name" value="Cyclin-like"/>
    <property type="match status" value="1"/>
</dbReference>
<reference evidence="2 3" key="1">
    <citation type="submission" date="2020-12" db="EMBL/GenBank/DDBJ databases">
        <title>Metabolic potential, ecology and presence of endohyphal bacteria is reflected in genomic diversity of Mucoromycotina.</title>
        <authorList>
            <person name="Muszewska A."/>
            <person name="Okrasinska A."/>
            <person name="Steczkiewicz K."/>
            <person name="Drgas O."/>
            <person name="Orlowska M."/>
            <person name="Perlinska-Lenart U."/>
            <person name="Aleksandrzak-Piekarczyk T."/>
            <person name="Szatraj K."/>
            <person name="Zielenkiewicz U."/>
            <person name="Pilsyk S."/>
            <person name="Malc E."/>
            <person name="Mieczkowski P."/>
            <person name="Kruszewska J.S."/>
            <person name="Biernat P."/>
            <person name="Pawlowska J."/>
        </authorList>
    </citation>
    <scope>NUCLEOTIDE SEQUENCE [LARGE SCALE GENOMIC DNA]</scope>
    <source>
        <strain evidence="2 3">CBS 142.35</strain>
    </source>
</reference>
<dbReference type="AlphaFoldDB" id="A0A8H7SGX8"/>
<sequence length="230" mass="26081">MVDRPTTDKLVENAYTGTVHQAYQFLQAVEMNRKQPLSDHCIVYLAKYIADAWEPTPDETLLEELVSLMRSLPHRIPASCPGLALLLAIYYVDRLKQLYMNIKGAPKCSLRLILVAYTVSTKYLGNNLKLIMNDRIPSSPPLQPDEPSSTSLGIPKGAIDPANKQQQPIMARMELELLHFLNYNLTVEEPSKLIWWAKAYENGGDNSDIIPHLEQYTSADEGDDEFEFDR</sequence>
<organism evidence="2 3">
    <name type="scientific">Circinella minor</name>
    <dbReference type="NCBI Taxonomy" id="1195481"/>
    <lineage>
        <taxon>Eukaryota</taxon>
        <taxon>Fungi</taxon>
        <taxon>Fungi incertae sedis</taxon>
        <taxon>Mucoromycota</taxon>
        <taxon>Mucoromycotina</taxon>
        <taxon>Mucoromycetes</taxon>
        <taxon>Mucorales</taxon>
        <taxon>Lichtheimiaceae</taxon>
        <taxon>Circinella</taxon>
    </lineage>
</organism>
<dbReference type="OrthoDB" id="244495at2759"/>